<keyword evidence="2" id="KW-0812">Transmembrane</keyword>
<protein>
    <submittedName>
        <fullName evidence="4">SIAE</fullName>
        <ecNumber evidence="4">3.1.1.53</ecNumber>
    </submittedName>
</protein>
<name>A0A812CB31_ACAPH</name>
<comment type="caution">
    <text evidence="4">The sequence shown here is derived from an EMBL/GenBank/DDBJ whole genome shotgun (WGS) entry which is preliminary data.</text>
</comment>
<sequence length="553" mass="63045">METTKTKYIFFTFVNTERIRQGRRLLVILPLFMTVLIALFFIFLGILPKFHQTILIQNIQNESPNYSPTFNPDISFASYYDDNMVLQKAPDRSILWGYAKRPGIEVKIFLDHSLSASVRSYYHWSAKFSMWKAKLPPMKPGGPHTIIVLSSKVALSLNNVLFGDVWICSGQSNMQFTTNMAFNGTKEGIASNHYPEIRVFTVGISSSNVSFDDFVQITEPWSIAAPDKILGPHWSYFSAICWMFGRRLYEMHKHPIGLISSSVGGTIIQAWSSPDVLKKCQKSENRTEYGNPYNMDSVLWNAMIHPLLNMTINGIIWYQGESNHYEPKLYSCLFPAMIKDWRSKFNEGSNSETSQNFPFGFVQLAPYFTMGNNINWPELRWAQTANIGFVPNTLMPNVFMAVAMDLPDKSSPYGSIHPRYKEEIASRLLLGLKSLSYKHQVNPFQGPFPQIFLVSGSKIFIKYGTSLDFRNVKNFEISCPHPSYKNCTFQKWHPAPASLNTSNTVMILTTGICPHHLICGVRYAWSPVPCHLKNCSLYGKENLLPGPPFIRMF</sequence>
<feature type="transmembrane region" description="Helical" evidence="2">
    <location>
        <begin position="25"/>
        <end position="47"/>
    </location>
</feature>
<evidence type="ECO:0000259" key="3">
    <source>
        <dbReference type="Pfam" id="PF03629"/>
    </source>
</evidence>
<keyword evidence="5" id="KW-1185">Reference proteome</keyword>
<dbReference type="InterPro" id="IPR036514">
    <property type="entry name" value="SGNH_hydro_sf"/>
</dbReference>
<dbReference type="GO" id="GO:0005975">
    <property type="term" value="P:carbohydrate metabolic process"/>
    <property type="evidence" value="ECO:0007669"/>
    <property type="project" value="TreeGrafter"/>
</dbReference>
<proteinExistence type="predicted"/>
<dbReference type="OrthoDB" id="42638at2759"/>
<dbReference type="Proteomes" id="UP000597762">
    <property type="component" value="Unassembled WGS sequence"/>
</dbReference>
<dbReference type="PANTHER" id="PTHR22901">
    <property type="entry name" value="SIALATE O-ACETYLESTERASE"/>
    <property type="match status" value="1"/>
</dbReference>
<dbReference type="Gene3D" id="3.40.50.1110">
    <property type="entry name" value="SGNH hydrolase"/>
    <property type="match status" value="1"/>
</dbReference>
<keyword evidence="2" id="KW-1133">Transmembrane helix</keyword>
<keyword evidence="1 4" id="KW-0378">Hydrolase</keyword>
<dbReference type="AlphaFoldDB" id="A0A812CB31"/>
<dbReference type="InterPro" id="IPR039329">
    <property type="entry name" value="SIAE"/>
</dbReference>
<evidence type="ECO:0000313" key="4">
    <source>
        <dbReference type="EMBL" id="CAE1259713.1"/>
    </source>
</evidence>
<organism evidence="4 5">
    <name type="scientific">Acanthosepion pharaonis</name>
    <name type="common">Pharaoh cuttlefish</name>
    <name type="synonym">Sepia pharaonis</name>
    <dbReference type="NCBI Taxonomy" id="158019"/>
    <lineage>
        <taxon>Eukaryota</taxon>
        <taxon>Metazoa</taxon>
        <taxon>Spiralia</taxon>
        <taxon>Lophotrochozoa</taxon>
        <taxon>Mollusca</taxon>
        <taxon>Cephalopoda</taxon>
        <taxon>Coleoidea</taxon>
        <taxon>Decapodiformes</taxon>
        <taxon>Sepiida</taxon>
        <taxon>Sepiina</taxon>
        <taxon>Sepiidae</taxon>
        <taxon>Acanthosepion</taxon>
    </lineage>
</organism>
<dbReference type="GO" id="GO:0001681">
    <property type="term" value="F:sialate O-acetylesterase activity"/>
    <property type="evidence" value="ECO:0007669"/>
    <property type="project" value="UniProtKB-EC"/>
</dbReference>
<dbReference type="EC" id="3.1.1.53" evidence="4"/>
<dbReference type="InterPro" id="IPR005181">
    <property type="entry name" value="SASA"/>
</dbReference>
<evidence type="ECO:0000256" key="1">
    <source>
        <dbReference type="ARBA" id="ARBA00022801"/>
    </source>
</evidence>
<reference evidence="4" key="1">
    <citation type="submission" date="2021-01" db="EMBL/GenBank/DDBJ databases">
        <authorList>
            <person name="Li R."/>
            <person name="Bekaert M."/>
        </authorList>
    </citation>
    <scope>NUCLEOTIDE SEQUENCE</scope>
    <source>
        <strain evidence="4">Farmed</strain>
    </source>
</reference>
<feature type="domain" description="Sialate O-acetylesterase" evidence="3">
    <location>
        <begin position="164"/>
        <end position="409"/>
    </location>
</feature>
<dbReference type="PANTHER" id="PTHR22901:SF0">
    <property type="entry name" value="SIALATE O-ACETYLESTERASE"/>
    <property type="match status" value="1"/>
</dbReference>
<dbReference type="EMBL" id="CAHIKZ030001316">
    <property type="protein sequence ID" value="CAE1259713.1"/>
    <property type="molecule type" value="Genomic_DNA"/>
</dbReference>
<accession>A0A812CB31</accession>
<evidence type="ECO:0000313" key="5">
    <source>
        <dbReference type="Proteomes" id="UP000597762"/>
    </source>
</evidence>
<evidence type="ECO:0000256" key="2">
    <source>
        <dbReference type="SAM" id="Phobius"/>
    </source>
</evidence>
<dbReference type="Pfam" id="PF03629">
    <property type="entry name" value="SASA"/>
    <property type="match status" value="1"/>
</dbReference>
<dbReference type="SUPFAM" id="SSF52266">
    <property type="entry name" value="SGNH hydrolase"/>
    <property type="match status" value="1"/>
</dbReference>
<keyword evidence="2" id="KW-0472">Membrane</keyword>
<gene>
    <name evidence="4" type="ORF">SPHA_31808</name>
</gene>